<accession>A0A2T3QJW5</accession>
<dbReference type="PANTHER" id="PTHR47894">
    <property type="entry name" value="HTH-TYPE TRANSCRIPTIONAL REGULATOR GADX"/>
    <property type="match status" value="1"/>
</dbReference>
<dbReference type="InterPro" id="IPR018060">
    <property type="entry name" value="HTH_AraC"/>
</dbReference>
<dbReference type="Proteomes" id="UP000251647">
    <property type="component" value="Unassembled WGS sequence"/>
</dbReference>
<gene>
    <name evidence="4" type="primary">cfaD</name>
    <name evidence="4" type="ORF">NCTC11647_03752</name>
</gene>
<dbReference type="Pfam" id="PF12833">
    <property type="entry name" value="HTH_18"/>
    <property type="match status" value="1"/>
</dbReference>
<evidence type="ECO:0000313" key="4">
    <source>
        <dbReference type="EMBL" id="SPY44801.1"/>
    </source>
</evidence>
<dbReference type="InterPro" id="IPR018062">
    <property type="entry name" value="HTH_AraC-typ_CS"/>
</dbReference>
<dbReference type="PROSITE" id="PS00041">
    <property type="entry name" value="HTH_ARAC_FAMILY_1"/>
    <property type="match status" value="1"/>
</dbReference>
<dbReference type="GO" id="GO:0005829">
    <property type="term" value="C:cytosol"/>
    <property type="evidence" value="ECO:0007669"/>
    <property type="project" value="TreeGrafter"/>
</dbReference>
<proteinExistence type="predicted"/>
<evidence type="ECO:0000313" key="5">
    <source>
        <dbReference type="Proteomes" id="UP000251647"/>
    </source>
</evidence>
<protein>
    <submittedName>
        <fullName evidence="4">Colonization factor antigen I subunit D</fullName>
    </submittedName>
</protein>
<keyword evidence="1" id="KW-0805">Transcription regulation</keyword>
<name>A0A2T3QJW5_PHODM</name>
<dbReference type="GO" id="GO:0003700">
    <property type="term" value="F:DNA-binding transcription factor activity"/>
    <property type="evidence" value="ECO:0007669"/>
    <property type="project" value="InterPro"/>
</dbReference>
<dbReference type="GO" id="GO:0000976">
    <property type="term" value="F:transcription cis-regulatory region binding"/>
    <property type="evidence" value="ECO:0007669"/>
    <property type="project" value="TreeGrafter"/>
</dbReference>
<dbReference type="EMBL" id="UATL01000005">
    <property type="protein sequence ID" value="SPY44801.1"/>
    <property type="molecule type" value="Genomic_DNA"/>
</dbReference>
<dbReference type="SMART" id="SM00342">
    <property type="entry name" value="HTH_ARAC"/>
    <property type="match status" value="1"/>
</dbReference>
<dbReference type="SUPFAM" id="SSF46689">
    <property type="entry name" value="Homeodomain-like"/>
    <property type="match status" value="1"/>
</dbReference>
<dbReference type="PROSITE" id="PS01124">
    <property type="entry name" value="HTH_ARAC_FAMILY_2"/>
    <property type="match status" value="1"/>
</dbReference>
<organism evidence="4 5">
    <name type="scientific">Photobacterium damselae</name>
    <dbReference type="NCBI Taxonomy" id="38293"/>
    <lineage>
        <taxon>Bacteria</taxon>
        <taxon>Pseudomonadati</taxon>
        <taxon>Pseudomonadota</taxon>
        <taxon>Gammaproteobacteria</taxon>
        <taxon>Vibrionales</taxon>
        <taxon>Vibrionaceae</taxon>
        <taxon>Photobacterium</taxon>
    </lineage>
</organism>
<dbReference type="InterPro" id="IPR009057">
    <property type="entry name" value="Homeodomain-like_sf"/>
</dbReference>
<reference evidence="4 5" key="1">
    <citation type="submission" date="2018-06" db="EMBL/GenBank/DDBJ databases">
        <authorList>
            <consortium name="Pathogen Informatics"/>
            <person name="Doyle S."/>
        </authorList>
    </citation>
    <scope>NUCLEOTIDE SEQUENCE [LARGE SCALE GENOMIC DNA]</scope>
    <source>
        <strain evidence="4 5">NCTC11647</strain>
    </source>
</reference>
<keyword evidence="2" id="KW-0238">DNA-binding</keyword>
<keyword evidence="3" id="KW-0804">Transcription</keyword>
<dbReference type="RefSeq" id="WP_005304967.1">
    <property type="nucleotide sequence ID" value="NZ_CP073685.1"/>
</dbReference>
<dbReference type="PANTHER" id="PTHR47894:SF4">
    <property type="entry name" value="HTH-TYPE TRANSCRIPTIONAL REGULATOR GADX"/>
    <property type="match status" value="1"/>
</dbReference>
<dbReference type="Gene3D" id="1.10.10.60">
    <property type="entry name" value="Homeodomain-like"/>
    <property type="match status" value="1"/>
</dbReference>
<evidence type="ECO:0000256" key="3">
    <source>
        <dbReference type="ARBA" id="ARBA00023163"/>
    </source>
</evidence>
<dbReference type="AlphaFoldDB" id="A0A2T3QJW5"/>
<evidence type="ECO:0000256" key="1">
    <source>
        <dbReference type="ARBA" id="ARBA00023015"/>
    </source>
</evidence>
<dbReference type="PRINTS" id="PR00032">
    <property type="entry name" value="HTHARAC"/>
</dbReference>
<dbReference type="OrthoDB" id="9783876at2"/>
<dbReference type="InterPro" id="IPR020449">
    <property type="entry name" value="Tscrpt_reg_AraC-type_HTH"/>
</dbReference>
<sequence>MATSAIVITQYQGQQAQNLRNVPILLPSIVAVEQGEKQFQWHGRWIRFHKKNWLLIPAHSRITFVNNPHQTQFRSTQISFLIPPTAEMIQLSQQNADTVSNHLDSPEFIVDDEGRYLWQLLLSMPKELSQAIQQQLVNGLYQYLAEKGQLHLLYAPQEISWTEKLTQFFSQDPSQNYTIEQVCQQFGLSKATLMRRLNDESTQFREVLAQVRMGHALSLLQEKSQTVLELAQQCGYQSEVRFTQRFQKQFGLSPKQYQKTLHPM</sequence>
<evidence type="ECO:0000256" key="2">
    <source>
        <dbReference type="ARBA" id="ARBA00023125"/>
    </source>
</evidence>